<name>A0A426ZI62_ENSVE</name>
<gene>
    <name evidence="2" type="ORF">B296_00042491</name>
</gene>
<reference evidence="2 3" key="1">
    <citation type="journal article" date="2014" name="Agronomy (Basel)">
        <title>A Draft Genome Sequence for Ensete ventricosum, the Drought-Tolerant Tree Against Hunger.</title>
        <authorList>
            <person name="Harrison J."/>
            <person name="Moore K.A."/>
            <person name="Paszkiewicz K."/>
            <person name="Jones T."/>
            <person name="Grant M."/>
            <person name="Ambacheew D."/>
            <person name="Muzemil S."/>
            <person name="Studholme D.J."/>
        </authorList>
    </citation>
    <scope>NUCLEOTIDE SEQUENCE [LARGE SCALE GENOMIC DNA]</scope>
</reference>
<feature type="compositionally biased region" description="Low complexity" evidence="1">
    <location>
        <begin position="134"/>
        <end position="145"/>
    </location>
</feature>
<evidence type="ECO:0000313" key="2">
    <source>
        <dbReference type="EMBL" id="RRT63655.1"/>
    </source>
</evidence>
<evidence type="ECO:0000256" key="1">
    <source>
        <dbReference type="SAM" id="MobiDB-lite"/>
    </source>
</evidence>
<comment type="caution">
    <text evidence="2">The sequence shown here is derived from an EMBL/GenBank/DDBJ whole genome shotgun (WGS) entry which is preliminary data.</text>
</comment>
<feature type="region of interest" description="Disordered" evidence="1">
    <location>
        <begin position="1"/>
        <end position="23"/>
    </location>
</feature>
<dbReference type="AlphaFoldDB" id="A0A426ZI62"/>
<dbReference type="EMBL" id="AMZH03006501">
    <property type="protein sequence ID" value="RRT63655.1"/>
    <property type="molecule type" value="Genomic_DNA"/>
</dbReference>
<protein>
    <submittedName>
        <fullName evidence="2">Uncharacterized protein</fullName>
    </submittedName>
</protein>
<feature type="region of interest" description="Disordered" evidence="1">
    <location>
        <begin position="117"/>
        <end position="145"/>
    </location>
</feature>
<dbReference type="Proteomes" id="UP000287651">
    <property type="component" value="Unassembled WGS sequence"/>
</dbReference>
<sequence length="206" mass="22665">MKATLERKKVSPSPRPEGNGDHSAQLCWEERLCNMKRSVIDRKRSLQQAPDRILPPPPPPHLELGDATVTRGPVRDCVNFSWFIVIQNPTHSVVTEERKGGVLPLFSVGSNFVTEETRGEMDMSEGQACERGRVGSSSRGVSRVTRPRPVAAGYKVAGRRSTTTRQLGVLALSGCKPLSPAVLYFTRPQAARTLYGIHTFPSLFKG</sequence>
<evidence type="ECO:0000313" key="3">
    <source>
        <dbReference type="Proteomes" id="UP000287651"/>
    </source>
</evidence>
<organism evidence="2 3">
    <name type="scientific">Ensete ventricosum</name>
    <name type="common">Abyssinian banana</name>
    <name type="synonym">Musa ensete</name>
    <dbReference type="NCBI Taxonomy" id="4639"/>
    <lineage>
        <taxon>Eukaryota</taxon>
        <taxon>Viridiplantae</taxon>
        <taxon>Streptophyta</taxon>
        <taxon>Embryophyta</taxon>
        <taxon>Tracheophyta</taxon>
        <taxon>Spermatophyta</taxon>
        <taxon>Magnoliopsida</taxon>
        <taxon>Liliopsida</taxon>
        <taxon>Zingiberales</taxon>
        <taxon>Musaceae</taxon>
        <taxon>Ensete</taxon>
    </lineage>
</organism>
<accession>A0A426ZI62</accession>
<proteinExistence type="predicted"/>